<dbReference type="Pfam" id="PF07274">
    <property type="entry name" value="DUF1440"/>
    <property type="match status" value="1"/>
</dbReference>
<dbReference type="InterPro" id="IPR009898">
    <property type="entry name" value="DUF1440"/>
</dbReference>
<keyword evidence="4" id="KW-1185">Reference proteome</keyword>
<sequence>MSTTLEAWLEKDTFTSNVSRGLISGVLGGLAGTLVKTAIEKVLPVRKPNTRSAQIKMVDDLSMKLTGERISESNHELAEQLVNVPFGASLGATYGYAKRDKLDTNIFDGAAYGATTWIGTHETSLPLLGLKDNPTEIPAKIQVNELLAHLAFGITTELVRGYVAKKLRE</sequence>
<reference evidence="2" key="2">
    <citation type="submission" date="2016-11" db="EMBL/GenBank/DDBJ databases">
        <authorList>
            <person name="Jaros S."/>
            <person name="Januszkiewicz K."/>
            <person name="Wedrychowicz H."/>
        </authorList>
    </citation>
    <scope>NUCLEOTIDE SEQUENCE [LARGE SCALE GENOMIC DNA]</scope>
    <source>
        <strain evidence="2">DSM 19859</strain>
    </source>
</reference>
<gene>
    <name evidence="1" type="ORF">DSM01_1442</name>
    <name evidence="2" type="ORF">SAMN04487999_2166</name>
</gene>
<dbReference type="EMBL" id="FQXT01000004">
    <property type="protein sequence ID" value="SHI13475.1"/>
    <property type="molecule type" value="Genomic_DNA"/>
</dbReference>
<dbReference type="RefSeq" id="WP_072982982.1">
    <property type="nucleotide sequence ID" value="NZ_CAXPJH010000004.1"/>
</dbReference>
<evidence type="ECO:0000313" key="2">
    <source>
        <dbReference type="EMBL" id="SHI13475.1"/>
    </source>
</evidence>
<protein>
    <submittedName>
        <fullName evidence="1 2">Membrane protein</fullName>
    </submittedName>
</protein>
<dbReference type="Proteomes" id="UP000290037">
    <property type="component" value="Unassembled WGS sequence"/>
</dbReference>
<proteinExistence type="predicted"/>
<reference evidence="1 4" key="3">
    <citation type="submission" date="2018-07" db="EMBL/GenBank/DDBJ databases">
        <title>Leeuwenhoekiella genomics.</title>
        <authorList>
            <person name="Tahon G."/>
            <person name="Willems A."/>
        </authorList>
    </citation>
    <scope>NUCLEOTIDE SEQUENCE [LARGE SCALE GENOMIC DNA]</scope>
    <source>
        <strain evidence="1 4">LMG 24856</strain>
    </source>
</reference>
<name>A0A1M5YN25_9FLAO</name>
<dbReference type="OrthoDB" id="1491441at2"/>
<evidence type="ECO:0000313" key="1">
    <source>
        <dbReference type="EMBL" id="RXG29344.1"/>
    </source>
</evidence>
<dbReference type="EMBL" id="QOVN01000003">
    <property type="protein sequence ID" value="RXG29344.1"/>
    <property type="molecule type" value="Genomic_DNA"/>
</dbReference>
<reference evidence="3" key="1">
    <citation type="submission" date="2016-11" db="EMBL/GenBank/DDBJ databases">
        <authorList>
            <person name="Varghese N."/>
            <person name="Submissions S."/>
        </authorList>
    </citation>
    <scope>NUCLEOTIDE SEQUENCE [LARGE SCALE GENOMIC DNA]</scope>
    <source>
        <strain evidence="3">DSM 19859</strain>
    </source>
</reference>
<dbReference type="AlphaFoldDB" id="A0A1M5YN25"/>
<organism evidence="2 3">
    <name type="scientific">Leeuwenhoekiella palythoae</name>
    <dbReference type="NCBI Taxonomy" id="573501"/>
    <lineage>
        <taxon>Bacteria</taxon>
        <taxon>Pseudomonadati</taxon>
        <taxon>Bacteroidota</taxon>
        <taxon>Flavobacteriia</taxon>
        <taxon>Flavobacteriales</taxon>
        <taxon>Flavobacteriaceae</taxon>
        <taxon>Leeuwenhoekiella</taxon>
    </lineage>
</organism>
<evidence type="ECO:0000313" key="4">
    <source>
        <dbReference type="Proteomes" id="UP000290037"/>
    </source>
</evidence>
<dbReference type="STRING" id="573501.SAMN04487999_2166"/>
<evidence type="ECO:0000313" key="3">
    <source>
        <dbReference type="Proteomes" id="UP000184240"/>
    </source>
</evidence>
<dbReference type="Proteomes" id="UP000184240">
    <property type="component" value="Unassembled WGS sequence"/>
</dbReference>
<accession>A0A1M5YN25</accession>